<sequence>MEIVESYESLPEILEEIYLVFKEFSLKTFGYINFNLAKYLYLSIHGCKDDELIYFFIPSVTVKISDGNMLVQYLEENPFINLVEINKKINLKHLPLMYDTEEILLNQNSEIYKSNVEKAVGDIKTKLYSKVILSERLLFQKE</sequence>
<gene>
    <name evidence="1" type="ORF">NCTC5664_00849</name>
</gene>
<evidence type="ECO:0000313" key="2">
    <source>
        <dbReference type="Proteomes" id="UP000254502"/>
    </source>
</evidence>
<dbReference type="EMBL" id="UHAQ01000002">
    <property type="protein sequence ID" value="SUK38489.1"/>
    <property type="molecule type" value="Genomic_DNA"/>
</dbReference>
<accession>A0A380DQ82</accession>
<proteinExistence type="predicted"/>
<reference evidence="1 2" key="1">
    <citation type="submission" date="2018-06" db="EMBL/GenBank/DDBJ databases">
        <authorList>
            <consortium name="Pathogen Informatics"/>
            <person name="Doyle S."/>
        </authorList>
    </citation>
    <scope>NUCLEOTIDE SEQUENCE [LARGE SCALE GENOMIC DNA]</scope>
    <source>
        <strain evidence="1 2">NCTC5664</strain>
    </source>
</reference>
<dbReference type="AlphaFoldDB" id="A0A380DQ82"/>
<dbReference type="SUPFAM" id="SSF56322">
    <property type="entry name" value="ADC synthase"/>
    <property type="match status" value="1"/>
</dbReference>
<evidence type="ECO:0000313" key="1">
    <source>
        <dbReference type="EMBL" id="SUK38489.1"/>
    </source>
</evidence>
<name>A0A380DQ82_STAAU</name>
<organism evidence="1 2">
    <name type="scientific">Staphylococcus aureus</name>
    <dbReference type="NCBI Taxonomy" id="1280"/>
    <lineage>
        <taxon>Bacteria</taxon>
        <taxon>Bacillati</taxon>
        <taxon>Bacillota</taxon>
        <taxon>Bacilli</taxon>
        <taxon>Bacillales</taxon>
        <taxon>Staphylococcaceae</taxon>
        <taxon>Staphylococcus</taxon>
    </lineage>
</organism>
<dbReference type="Gene3D" id="3.60.120.10">
    <property type="entry name" value="Anthranilate synthase"/>
    <property type="match status" value="1"/>
</dbReference>
<dbReference type="Proteomes" id="UP000254502">
    <property type="component" value="Unassembled WGS sequence"/>
</dbReference>
<protein>
    <submittedName>
        <fullName evidence="1">Salicylate synthase</fullName>
    </submittedName>
</protein>
<dbReference type="InterPro" id="IPR005801">
    <property type="entry name" value="ADC_synthase"/>
</dbReference>